<dbReference type="GO" id="GO:0005737">
    <property type="term" value="C:cytoplasm"/>
    <property type="evidence" value="ECO:0007669"/>
    <property type="project" value="UniProtKB-SubCell"/>
</dbReference>
<keyword evidence="4" id="KW-0816">Tricarboxylic acid cycle</keyword>
<gene>
    <name evidence="4" type="primary">fumC</name>
    <name evidence="8" type="ORF">F4162_09310</name>
</gene>
<feature type="binding site" evidence="4">
    <location>
        <begin position="99"/>
        <end position="101"/>
    </location>
    <ligand>
        <name>substrate</name>
    </ligand>
</feature>
<feature type="domain" description="Fumarate lyase N-terminal" evidence="6">
    <location>
        <begin position="13"/>
        <end position="343"/>
    </location>
</feature>
<dbReference type="PRINTS" id="PR00149">
    <property type="entry name" value="FUMRATELYASE"/>
</dbReference>
<dbReference type="EC" id="4.2.1.2" evidence="4"/>
<comment type="catalytic activity">
    <reaction evidence="4">
        <text>(S)-malate = fumarate + H2O</text>
        <dbReference type="Rhea" id="RHEA:12460"/>
        <dbReference type="ChEBI" id="CHEBI:15377"/>
        <dbReference type="ChEBI" id="CHEBI:15589"/>
        <dbReference type="ChEBI" id="CHEBI:29806"/>
        <dbReference type="EC" id="4.2.1.2"/>
    </reaction>
</comment>
<dbReference type="InterPro" id="IPR024083">
    <property type="entry name" value="Fumarase/histidase_N"/>
</dbReference>
<dbReference type="PANTHER" id="PTHR11444">
    <property type="entry name" value="ASPARTATEAMMONIA/ARGININOSUCCINATE/ADENYLOSUCCINATE LYASE"/>
    <property type="match status" value="1"/>
</dbReference>
<comment type="subunit">
    <text evidence="4">Homotetramer.</text>
</comment>
<dbReference type="AlphaFoldDB" id="A0A6B1FA79"/>
<dbReference type="Pfam" id="PF00206">
    <property type="entry name" value="Lyase_1"/>
    <property type="match status" value="1"/>
</dbReference>
<dbReference type="UniPathway" id="UPA00223">
    <property type="reaction ID" value="UER01007"/>
</dbReference>
<feature type="active site" evidence="4">
    <location>
        <position position="319"/>
    </location>
</feature>
<feature type="binding site" evidence="4">
    <location>
        <begin position="325"/>
        <end position="327"/>
    </location>
    <ligand>
        <name>substrate</name>
    </ligand>
</feature>
<dbReference type="InterPro" id="IPR022761">
    <property type="entry name" value="Fumarate_lyase_N"/>
</dbReference>
<comment type="miscellaneous">
    <text evidence="4">There are 2 substrate-binding sites: the catalytic A site, and the non-catalytic B site that may play a role in the transfer of substrate or product between the active site and the solvent. Alternatively, the B site may bind allosteric effectors.</text>
</comment>
<evidence type="ECO:0000256" key="4">
    <source>
        <dbReference type="HAMAP-Rule" id="MF_00743"/>
    </source>
</evidence>
<evidence type="ECO:0000256" key="1">
    <source>
        <dbReference type="ARBA" id="ARBA00001494"/>
    </source>
</evidence>
<dbReference type="GO" id="GO:0006108">
    <property type="term" value="P:malate metabolic process"/>
    <property type="evidence" value="ECO:0007669"/>
    <property type="project" value="TreeGrafter"/>
</dbReference>
<feature type="binding site" evidence="4">
    <location>
        <position position="320"/>
    </location>
    <ligand>
        <name>substrate</name>
    </ligand>
</feature>
<dbReference type="FunFam" id="1.10.40.30:FF:000002">
    <property type="entry name" value="Fumarate hydratase class II"/>
    <property type="match status" value="1"/>
</dbReference>
<keyword evidence="4" id="KW-0963">Cytoplasm</keyword>
<dbReference type="FunFam" id="1.20.200.10:FF:000001">
    <property type="entry name" value="Fumarate hydratase, mitochondrial"/>
    <property type="match status" value="1"/>
</dbReference>
<feature type="binding site" evidence="4">
    <location>
        <begin position="140"/>
        <end position="142"/>
    </location>
    <ligand>
        <name>substrate</name>
    </ligand>
</feature>
<dbReference type="Pfam" id="PF10415">
    <property type="entry name" value="FumaraseC_C"/>
    <property type="match status" value="1"/>
</dbReference>
<dbReference type="InterPro" id="IPR020557">
    <property type="entry name" value="Fumarate_lyase_CS"/>
</dbReference>
<protein>
    <recommendedName>
        <fullName evidence="4">Fumarate hydratase class II</fullName>
        <shortName evidence="4">Fumarase C</shortName>
        <ecNumber evidence="4">4.2.1.2</ecNumber>
    </recommendedName>
    <alternativeName>
        <fullName evidence="4">Aerobic fumarase</fullName>
    </alternativeName>
    <alternativeName>
        <fullName evidence="4">Iron-independent fumarase</fullName>
    </alternativeName>
</protein>
<feature type="region of interest" description="Disordered" evidence="5">
    <location>
        <begin position="460"/>
        <end position="482"/>
    </location>
</feature>
<dbReference type="PANTHER" id="PTHR11444:SF1">
    <property type="entry name" value="FUMARATE HYDRATASE, MITOCHONDRIAL"/>
    <property type="match status" value="1"/>
</dbReference>
<dbReference type="CDD" id="cd01362">
    <property type="entry name" value="Fumarase_classII"/>
    <property type="match status" value="1"/>
</dbReference>
<dbReference type="GO" id="GO:0008797">
    <property type="term" value="F:aspartate ammonia-lyase activity"/>
    <property type="evidence" value="ECO:0007669"/>
    <property type="project" value="UniProtKB-EC"/>
</dbReference>
<comment type="caution">
    <text evidence="8">The sequence shown here is derived from an EMBL/GenBank/DDBJ whole genome shotgun (WGS) entry which is preliminary data.</text>
</comment>
<feature type="site" description="Important for catalytic activity" evidence="4">
    <location>
        <position position="332"/>
    </location>
</feature>
<feature type="active site" description="Proton donor/acceptor" evidence="4">
    <location>
        <position position="189"/>
    </location>
</feature>
<feature type="binding site" evidence="4">
    <location>
        <position position="188"/>
    </location>
    <ligand>
        <name>substrate</name>
    </ligand>
</feature>
<comment type="similarity">
    <text evidence="2 4">Belongs to the class-II fumarase/aspartase family. Fumarase subfamily.</text>
</comment>
<evidence type="ECO:0000259" key="7">
    <source>
        <dbReference type="Pfam" id="PF10415"/>
    </source>
</evidence>
<evidence type="ECO:0000256" key="2">
    <source>
        <dbReference type="ARBA" id="ARBA00009084"/>
    </source>
</evidence>
<reference evidence="8" key="1">
    <citation type="submission" date="2019-09" db="EMBL/GenBank/DDBJ databases">
        <title>Characterisation of the sponge microbiome using genome-centric metagenomics.</title>
        <authorList>
            <person name="Engelberts J.P."/>
            <person name="Robbins S.J."/>
            <person name="De Goeij J.M."/>
            <person name="Aranda M."/>
            <person name="Bell S.C."/>
            <person name="Webster N.S."/>
        </authorList>
    </citation>
    <scope>NUCLEOTIDE SEQUENCE</scope>
    <source>
        <strain evidence="8">SB0676_bin_10</strain>
    </source>
</reference>
<dbReference type="InterPro" id="IPR018951">
    <property type="entry name" value="Fumarase_C_C"/>
</dbReference>
<dbReference type="Gene3D" id="1.10.40.30">
    <property type="entry name" value="Fumarase/aspartase (C-terminal domain)"/>
    <property type="match status" value="1"/>
</dbReference>
<dbReference type="SUPFAM" id="SSF48557">
    <property type="entry name" value="L-aspartase-like"/>
    <property type="match status" value="1"/>
</dbReference>
<dbReference type="PROSITE" id="PS00163">
    <property type="entry name" value="FUMARATE_LYASES"/>
    <property type="match status" value="1"/>
</dbReference>
<dbReference type="EMBL" id="VYDO01000290">
    <property type="protein sequence ID" value="MYG39127.1"/>
    <property type="molecule type" value="Genomic_DNA"/>
</dbReference>
<evidence type="ECO:0000256" key="3">
    <source>
        <dbReference type="ARBA" id="ARBA00023239"/>
    </source>
</evidence>
<comment type="subcellular location">
    <subcellularLocation>
        <location evidence="4">Cytoplasm</location>
    </subcellularLocation>
</comment>
<keyword evidence="3 4" id="KW-0456">Lyase</keyword>
<dbReference type="GO" id="GO:0006099">
    <property type="term" value="P:tricarboxylic acid cycle"/>
    <property type="evidence" value="ECO:0007669"/>
    <property type="project" value="UniProtKB-UniRule"/>
</dbReference>
<dbReference type="PRINTS" id="PR00145">
    <property type="entry name" value="ARGSUCLYASE"/>
</dbReference>
<evidence type="ECO:0000313" key="8">
    <source>
        <dbReference type="EMBL" id="MYG39127.1"/>
    </source>
</evidence>
<feature type="region of interest" description="Disordered" evidence="5">
    <location>
        <begin position="118"/>
        <end position="140"/>
    </location>
</feature>
<dbReference type="FunFam" id="1.10.275.10:FF:000001">
    <property type="entry name" value="Fumarate hydratase, mitochondrial"/>
    <property type="match status" value="1"/>
</dbReference>
<feature type="binding site" description="in site B" evidence="4">
    <location>
        <begin position="130"/>
        <end position="133"/>
    </location>
    <ligand>
        <name>substrate</name>
    </ligand>
</feature>
<comment type="function">
    <text evidence="4">Involved in the TCA cycle. Catalyzes the stereospecific interconversion of fumarate to L-malate.</text>
</comment>
<accession>A0A6B1FA79</accession>
<dbReference type="Gene3D" id="1.10.275.10">
    <property type="entry name" value="Fumarase/aspartase (N-terminal domain)"/>
    <property type="match status" value="1"/>
</dbReference>
<dbReference type="InterPro" id="IPR000362">
    <property type="entry name" value="Fumarate_lyase_fam"/>
</dbReference>
<sequence length="482" mass="51025">MADSSRLETDSLGPVTVAAQNYWGAQTQRAIRSFAIGPDRMPMAIIHALGRIKKAAALSNARLGVLDEQRSGWIVTACEEVLAGRFDDHFPLSVWQSGSGTQTNMNVNEVIANRASELGGGQRGRKRPVHPNDHVNRSQSTNDVFPTAVHLAAGDSVQQQLLPSLTELITAVSAKAAQWTDVVKIGRTHLQDAVPLTVAQEVGGWAAQLQDAERRLRDSLTGLHALPLGGTAVGTGLGAPQGFGELVCEHLRQGSGHNWHVAPNRFAAMGSHDALVDLMHRIGQLAMGLHKIVNDIRLLASGPRAGFGELRLPANEPGSSIMPGKVNPTQCEAVAMATVQVLGQSNAVTMAGCGGHLQMNVYKPLLGFNLLRATALLGDCCRSLRVHLVEGLEVDGHHIGNLRDRSLMLVTALAPEIGYDAAARVALHAHAHQLGLRDAALALGVITAERFDQVVNPQAMAHPGGQRASTAPPPSAPSNSLP</sequence>
<feature type="domain" description="Fumarase C C-terminal" evidence="7">
    <location>
        <begin position="409"/>
        <end position="462"/>
    </location>
</feature>
<dbReference type="GO" id="GO:0004333">
    <property type="term" value="F:fumarate hydratase activity"/>
    <property type="evidence" value="ECO:0007669"/>
    <property type="project" value="UniProtKB-UniRule"/>
</dbReference>
<name>A0A6B1FA79_9SYNE</name>
<comment type="catalytic activity">
    <reaction evidence="1">
        <text>L-aspartate = fumarate + NH4(+)</text>
        <dbReference type="Rhea" id="RHEA:16601"/>
        <dbReference type="ChEBI" id="CHEBI:28938"/>
        <dbReference type="ChEBI" id="CHEBI:29806"/>
        <dbReference type="ChEBI" id="CHEBI:29991"/>
        <dbReference type="EC" id="4.3.1.1"/>
    </reaction>
</comment>
<dbReference type="HAMAP" id="MF_00743">
    <property type="entry name" value="FumaraseC"/>
    <property type="match status" value="1"/>
</dbReference>
<comment type="pathway">
    <text evidence="4">Carbohydrate metabolism; tricarboxylic acid cycle; (S)-malate from fumarate: step 1/1.</text>
</comment>
<organism evidence="8">
    <name type="scientific">Synechococcus sp. SB0676_bin_10</name>
    <dbReference type="NCBI Taxonomy" id="2604869"/>
    <lineage>
        <taxon>Bacteria</taxon>
        <taxon>Bacillati</taxon>
        <taxon>Cyanobacteriota</taxon>
        <taxon>Cyanophyceae</taxon>
        <taxon>Synechococcales</taxon>
        <taxon>Synechococcaceae</taxon>
        <taxon>Synechococcus</taxon>
    </lineage>
</organism>
<evidence type="ECO:0000256" key="5">
    <source>
        <dbReference type="SAM" id="MobiDB-lite"/>
    </source>
</evidence>
<evidence type="ECO:0000259" key="6">
    <source>
        <dbReference type="Pfam" id="PF00206"/>
    </source>
</evidence>
<dbReference type="Gene3D" id="1.20.200.10">
    <property type="entry name" value="Fumarase/aspartase (Central domain)"/>
    <property type="match status" value="1"/>
</dbReference>
<dbReference type="GO" id="GO:0006106">
    <property type="term" value="P:fumarate metabolic process"/>
    <property type="evidence" value="ECO:0007669"/>
    <property type="project" value="InterPro"/>
</dbReference>
<dbReference type="InterPro" id="IPR005677">
    <property type="entry name" value="Fum_hydII"/>
</dbReference>
<proteinExistence type="inferred from homology"/>
<dbReference type="InterPro" id="IPR008948">
    <property type="entry name" value="L-Aspartase-like"/>
</dbReference>